<proteinExistence type="predicted"/>
<dbReference type="Pfam" id="PF14667">
    <property type="entry name" value="Polysacc_synt_C"/>
    <property type="match status" value="1"/>
</dbReference>
<evidence type="ECO:0000259" key="1">
    <source>
        <dbReference type="Pfam" id="PF14667"/>
    </source>
</evidence>
<accession>A0A382S238</accession>
<dbReference type="InterPro" id="IPR011051">
    <property type="entry name" value="RmlC_Cupin_sf"/>
</dbReference>
<feature type="domain" description="Capsular polysaccharide assembling protein CapF C-terminal" evidence="1">
    <location>
        <begin position="11"/>
        <end position="114"/>
    </location>
</feature>
<dbReference type="CDD" id="cd02208">
    <property type="entry name" value="cupin_RmlC-like"/>
    <property type="match status" value="1"/>
</dbReference>
<dbReference type="InterPro" id="IPR029303">
    <property type="entry name" value="CapF_C"/>
</dbReference>
<dbReference type="AlphaFoldDB" id="A0A382S238"/>
<dbReference type="Gene3D" id="2.60.120.10">
    <property type="entry name" value="Jelly Rolls"/>
    <property type="match status" value="1"/>
</dbReference>
<protein>
    <recommendedName>
        <fullName evidence="1">Capsular polysaccharide assembling protein CapF C-terminal domain-containing protein</fullName>
    </recommendedName>
</protein>
<evidence type="ECO:0000313" key="2">
    <source>
        <dbReference type="EMBL" id="SVD03880.1"/>
    </source>
</evidence>
<gene>
    <name evidence="2" type="ORF">METZ01_LOCUS356734</name>
</gene>
<organism evidence="2">
    <name type="scientific">marine metagenome</name>
    <dbReference type="NCBI Taxonomy" id="408172"/>
    <lineage>
        <taxon>unclassified sequences</taxon>
        <taxon>metagenomes</taxon>
        <taxon>ecological metagenomes</taxon>
    </lineage>
</organism>
<reference evidence="2" key="1">
    <citation type="submission" date="2018-05" db="EMBL/GenBank/DDBJ databases">
        <authorList>
            <person name="Lanie J.A."/>
            <person name="Ng W.-L."/>
            <person name="Kazmierczak K.M."/>
            <person name="Andrzejewski T.M."/>
            <person name="Davidsen T.M."/>
            <person name="Wayne K.J."/>
            <person name="Tettelin H."/>
            <person name="Glass J.I."/>
            <person name="Rusch D."/>
            <person name="Podicherti R."/>
            <person name="Tsui H.-C.T."/>
            <person name="Winkler M.E."/>
        </authorList>
    </citation>
    <scope>NUCLEOTIDE SEQUENCE</scope>
</reference>
<sequence length="122" mass="14074">METKKIEPILKDERGLFFEVANKLEIRHIVVTTFNENSIRGNQFRKNMDQYFFLISGKAKLVTKSLDNSTKNETQLTQGSLVYIPRNTAFVTVAEKESVLLEFSPQEFDPNNPDINKFELVS</sequence>
<name>A0A382S238_9ZZZZ</name>
<dbReference type="EMBL" id="UINC01125796">
    <property type="protein sequence ID" value="SVD03880.1"/>
    <property type="molecule type" value="Genomic_DNA"/>
</dbReference>
<dbReference type="InterPro" id="IPR014710">
    <property type="entry name" value="RmlC-like_jellyroll"/>
</dbReference>
<dbReference type="SUPFAM" id="SSF51182">
    <property type="entry name" value="RmlC-like cupins"/>
    <property type="match status" value="1"/>
</dbReference>